<feature type="compositionally biased region" description="Low complexity" evidence="1">
    <location>
        <begin position="354"/>
        <end position="372"/>
    </location>
</feature>
<feature type="region of interest" description="Disordered" evidence="1">
    <location>
        <begin position="1"/>
        <end position="134"/>
    </location>
</feature>
<dbReference type="Proteomes" id="UP000184073">
    <property type="component" value="Unassembled WGS sequence"/>
</dbReference>
<evidence type="ECO:0000256" key="1">
    <source>
        <dbReference type="SAM" id="MobiDB-lite"/>
    </source>
</evidence>
<proteinExistence type="predicted"/>
<feature type="compositionally biased region" description="Basic and acidic residues" evidence="1">
    <location>
        <begin position="16"/>
        <end position="27"/>
    </location>
</feature>
<dbReference type="VEuPathDB" id="FungiDB:ASPVEDRAFT_84260"/>
<feature type="compositionally biased region" description="Basic and acidic residues" evidence="1">
    <location>
        <begin position="70"/>
        <end position="124"/>
    </location>
</feature>
<evidence type="ECO:0000313" key="3">
    <source>
        <dbReference type="Proteomes" id="UP000184073"/>
    </source>
</evidence>
<sequence>MARGRNNKKPSSSKKKTGEPGKGEGKGQAEASSLQTSSSEAIQYPKAMEGSAEGRQGKVTPSSASFENVAKPEEPKKVDFKGKEKESLPAHDTASLREDTVNFSSRMEDERRRAHSLACERVRDNTAPAEVQATRSEAITLIREFLEALLQEKPESPKEPSEVSRSSDNMVYETASIMDYVVNKKNKKTGKNAAAEEQLLAELAKNENSSVSPPVLQKEQDGSVKLVSGDPAASVSEEQITDEQFSGNRVDKGKQRAAVVDADILLESKAVNKDAKLPEVDPSAEYKESDATEEVTEALKTLEVTEVKDPKTSQSSSKQTPCRRSNSKKEPLSPIKEGEVQEVSASESPAIGASTPKSTGTTSISTGWTPTSNQATLITADSAPSTERRGKSAKKSSGKAASTSTTQPISNHAHPSPVTNCDIQQPSTQGGRSITSKKPDNFFWQLDSHGFPCSKQFCEKRCNLWDGATVICPRCGPYSEVRYCSRRHLLEDVKAHWLICGEMSFRHPCVDSSIPSSVRDSPPLIPSQLPHNSLERHRQAVHFNMNTRAGDYFIFSDWADMIAAKSTPDDITLRCSSRIIHTVKFTDPEEKDRFRRVLAACLFVTFESCPLVDYLFRMIRDKLPPTSESASGAEVLTSLESSLKYQVFREFTVRIQPHITGKRHACPSDWTGRNRRNCPDEVCRAERKRLLGTLGGSGHEALIQHLEASYWILRVSRTTHPTVSSAKERMMGNGFEDVAEEDCRHFCRGDGWDGAGSGDMEIEEANN</sequence>
<evidence type="ECO:0000313" key="2">
    <source>
        <dbReference type="EMBL" id="OJJ02782.1"/>
    </source>
</evidence>
<keyword evidence="3" id="KW-1185">Reference proteome</keyword>
<dbReference type="RefSeq" id="XP_040668544.1">
    <property type="nucleotide sequence ID" value="XM_040817520.1"/>
</dbReference>
<feature type="compositionally biased region" description="Basic and acidic residues" evidence="1">
    <location>
        <begin position="149"/>
        <end position="162"/>
    </location>
</feature>
<dbReference type="STRING" id="1036611.A0A1L9PMS6"/>
<accession>A0A1L9PMS6</accession>
<feature type="region of interest" description="Disordered" evidence="1">
    <location>
        <begin position="205"/>
        <end position="255"/>
    </location>
</feature>
<feature type="compositionally biased region" description="Basic residues" evidence="1">
    <location>
        <begin position="1"/>
        <end position="15"/>
    </location>
</feature>
<dbReference type="OrthoDB" id="4757558at2759"/>
<dbReference type="AlphaFoldDB" id="A0A1L9PMS6"/>
<dbReference type="GeneID" id="63733031"/>
<feature type="compositionally biased region" description="Polar residues" evidence="1">
    <location>
        <begin position="417"/>
        <end position="436"/>
    </location>
</feature>
<feature type="compositionally biased region" description="Polar residues" evidence="1">
    <location>
        <begin position="312"/>
        <end position="324"/>
    </location>
</feature>
<feature type="region of interest" description="Disordered" evidence="1">
    <location>
        <begin position="149"/>
        <end position="170"/>
    </location>
</feature>
<feature type="region of interest" description="Disordered" evidence="1">
    <location>
        <begin position="270"/>
        <end position="436"/>
    </location>
</feature>
<feature type="compositionally biased region" description="Polar residues" evidence="1">
    <location>
        <begin position="30"/>
        <end position="41"/>
    </location>
</feature>
<feature type="compositionally biased region" description="Basic and acidic residues" evidence="1">
    <location>
        <begin position="270"/>
        <end position="290"/>
    </location>
</feature>
<protein>
    <submittedName>
        <fullName evidence="2">Uncharacterized protein</fullName>
    </submittedName>
</protein>
<feature type="compositionally biased region" description="Polar residues" evidence="1">
    <location>
        <begin position="236"/>
        <end position="247"/>
    </location>
</feature>
<reference evidence="3" key="1">
    <citation type="journal article" date="2017" name="Genome Biol.">
        <title>Comparative genomics reveals high biological diversity and specific adaptations in the industrially and medically important fungal genus Aspergillus.</title>
        <authorList>
            <person name="de Vries R.P."/>
            <person name="Riley R."/>
            <person name="Wiebenga A."/>
            <person name="Aguilar-Osorio G."/>
            <person name="Amillis S."/>
            <person name="Uchima C.A."/>
            <person name="Anderluh G."/>
            <person name="Asadollahi M."/>
            <person name="Askin M."/>
            <person name="Barry K."/>
            <person name="Battaglia E."/>
            <person name="Bayram O."/>
            <person name="Benocci T."/>
            <person name="Braus-Stromeyer S.A."/>
            <person name="Caldana C."/>
            <person name="Canovas D."/>
            <person name="Cerqueira G.C."/>
            <person name="Chen F."/>
            <person name="Chen W."/>
            <person name="Choi C."/>
            <person name="Clum A."/>
            <person name="Dos Santos R.A."/>
            <person name="Damasio A.R."/>
            <person name="Diallinas G."/>
            <person name="Emri T."/>
            <person name="Fekete E."/>
            <person name="Flipphi M."/>
            <person name="Freyberg S."/>
            <person name="Gallo A."/>
            <person name="Gournas C."/>
            <person name="Habgood R."/>
            <person name="Hainaut M."/>
            <person name="Harispe M.L."/>
            <person name="Henrissat B."/>
            <person name="Hilden K.S."/>
            <person name="Hope R."/>
            <person name="Hossain A."/>
            <person name="Karabika E."/>
            <person name="Karaffa L."/>
            <person name="Karanyi Z."/>
            <person name="Krasevec N."/>
            <person name="Kuo A."/>
            <person name="Kusch H."/>
            <person name="LaButti K."/>
            <person name="Lagendijk E.L."/>
            <person name="Lapidus A."/>
            <person name="Levasseur A."/>
            <person name="Lindquist E."/>
            <person name="Lipzen A."/>
            <person name="Logrieco A.F."/>
            <person name="MacCabe A."/>
            <person name="Maekelae M.R."/>
            <person name="Malavazi I."/>
            <person name="Melin P."/>
            <person name="Meyer V."/>
            <person name="Mielnichuk N."/>
            <person name="Miskei M."/>
            <person name="Molnar A.P."/>
            <person name="Mule G."/>
            <person name="Ngan C.Y."/>
            <person name="Orejas M."/>
            <person name="Orosz E."/>
            <person name="Ouedraogo J.P."/>
            <person name="Overkamp K.M."/>
            <person name="Park H.-S."/>
            <person name="Perrone G."/>
            <person name="Piumi F."/>
            <person name="Punt P.J."/>
            <person name="Ram A.F."/>
            <person name="Ramon A."/>
            <person name="Rauscher S."/>
            <person name="Record E."/>
            <person name="Riano-Pachon D.M."/>
            <person name="Robert V."/>
            <person name="Roehrig J."/>
            <person name="Ruller R."/>
            <person name="Salamov A."/>
            <person name="Salih N.S."/>
            <person name="Samson R.A."/>
            <person name="Sandor E."/>
            <person name="Sanguinetti M."/>
            <person name="Schuetze T."/>
            <person name="Sepcic K."/>
            <person name="Shelest E."/>
            <person name="Sherlock G."/>
            <person name="Sophianopoulou V."/>
            <person name="Squina F.M."/>
            <person name="Sun H."/>
            <person name="Susca A."/>
            <person name="Todd R.B."/>
            <person name="Tsang A."/>
            <person name="Unkles S.E."/>
            <person name="van de Wiele N."/>
            <person name="van Rossen-Uffink D."/>
            <person name="Oliveira J.V."/>
            <person name="Vesth T.C."/>
            <person name="Visser J."/>
            <person name="Yu J.-H."/>
            <person name="Zhou M."/>
            <person name="Andersen M.R."/>
            <person name="Archer D.B."/>
            <person name="Baker S.E."/>
            <person name="Benoit I."/>
            <person name="Brakhage A.A."/>
            <person name="Braus G.H."/>
            <person name="Fischer R."/>
            <person name="Frisvad J.C."/>
            <person name="Goldman G.H."/>
            <person name="Houbraken J."/>
            <person name="Oakley B."/>
            <person name="Pocsi I."/>
            <person name="Scazzocchio C."/>
            <person name="Seiboth B."/>
            <person name="vanKuyk P.A."/>
            <person name="Wortman J."/>
            <person name="Dyer P.S."/>
            <person name="Grigoriev I.V."/>
        </authorList>
    </citation>
    <scope>NUCLEOTIDE SEQUENCE [LARGE SCALE GENOMIC DNA]</scope>
    <source>
        <strain evidence="3">CBS 583.65</strain>
    </source>
</reference>
<feature type="compositionally biased region" description="Basic and acidic residues" evidence="1">
    <location>
        <begin position="327"/>
        <end position="339"/>
    </location>
</feature>
<organism evidence="2 3">
    <name type="scientific">Aspergillus versicolor CBS 583.65</name>
    <dbReference type="NCBI Taxonomy" id="1036611"/>
    <lineage>
        <taxon>Eukaryota</taxon>
        <taxon>Fungi</taxon>
        <taxon>Dikarya</taxon>
        <taxon>Ascomycota</taxon>
        <taxon>Pezizomycotina</taxon>
        <taxon>Eurotiomycetes</taxon>
        <taxon>Eurotiomycetidae</taxon>
        <taxon>Eurotiales</taxon>
        <taxon>Aspergillaceae</taxon>
        <taxon>Aspergillus</taxon>
        <taxon>Aspergillus subgen. Nidulantes</taxon>
    </lineage>
</organism>
<dbReference type="EMBL" id="KV878129">
    <property type="protein sequence ID" value="OJJ02782.1"/>
    <property type="molecule type" value="Genomic_DNA"/>
</dbReference>
<gene>
    <name evidence="2" type="ORF">ASPVEDRAFT_84260</name>
</gene>
<feature type="compositionally biased region" description="Polar residues" evidence="1">
    <location>
        <begin position="373"/>
        <end position="385"/>
    </location>
</feature>
<name>A0A1L9PMS6_ASPVE</name>